<dbReference type="EMBL" id="KZ302322">
    <property type="protein sequence ID" value="PFH45637.1"/>
    <property type="molecule type" value="Genomic_DNA"/>
</dbReference>
<feature type="transmembrane region" description="Helical" evidence="1">
    <location>
        <begin position="185"/>
        <end position="204"/>
    </location>
</feature>
<evidence type="ECO:0000313" key="3">
    <source>
        <dbReference type="Proteomes" id="UP000242287"/>
    </source>
</evidence>
<dbReference type="Proteomes" id="UP000242287">
    <property type="component" value="Unassembled WGS sequence"/>
</dbReference>
<gene>
    <name evidence="2" type="ORF">AMATHDRAFT_158385</name>
</gene>
<dbReference type="AlphaFoldDB" id="A0A2A9NBK1"/>
<dbReference type="STRING" id="703135.A0A2A9NBK1"/>
<keyword evidence="1" id="KW-0812">Transmembrane</keyword>
<feature type="transmembrane region" description="Helical" evidence="1">
    <location>
        <begin position="131"/>
        <end position="157"/>
    </location>
</feature>
<evidence type="ECO:0000313" key="2">
    <source>
        <dbReference type="EMBL" id="PFH45637.1"/>
    </source>
</evidence>
<feature type="transmembrane region" description="Helical" evidence="1">
    <location>
        <begin position="290"/>
        <end position="317"/>
    </location>
</feature>
<feature type="transmembrane region" description="Helical" evidence="1">
    <location>
        <begin position="94"/>
        <end position="111"/>
    </location>
</feature>
<feature type="transmembrane region" description="Helical" evidence="1">
    <location>
        <begin position="332"/>
        <end position="354"/>
    </location>
</feature>
<keyword evidence="3" id="KW-1185">Reference proteome</keyword>
<protein>
    <submittedName>
        <fullName evidence="2">Uncharacterized protein</fullName>
    </submittedName>
</protein>
<dbReference type="OrthoDB" id="72269at2759"/>
<accession>A0A2A9NBK1</accession>
<proteinExistence type="predicted"/>
<keyword evidence="1" id="KW-1133">Transmembrane helix</keyword>
<organism evidence="2 3">
    <name type="scientific">Amanita thiersii Skay4041</name>
    <dbReference type="NCBI Taxonomy" id="703135"/>
    <lineage>
        <taxon>Eukaryota</taxon>
        <taxon>Fungi</taxon>
        <taxon>Dikarya</taxon>
        <taxon>Basidiomycota</taxon>
        <taxon>Agaricomycotina</taxon>
        <taxon>Agaricomycetes</taxon>
        <taxon>Agaricomycetidae</taxon>
        <taxon>Agaricales</taxon>
        <taxon>Pluteineae</taxon>
        <taxon>Amanitaceae</taxon>
        <taxon>Amanita</taxon>
    </lineage>
</organism>
<feature type="transmembrane region" description="Helical" evidence="1">
    <location>
        <begin position="250"/>
        <end position="269"/>
    </location>
</feature>
<reference evidence="2 3" key="1">
    <citation type="submission" date="2014-02" db="EMBL/GenBank/DDBJ databases">
        <title>Transposable element dynamics among asymbiotic and ectomycorrhizal Amanita fungi.</title>
        <authorList>
            <consortium name="DOE Joint Genome Institute"/>
            <person name="Hess J."/>
            <person name="Skrede I."/>
            <person name="Wolfe B."/>
            <person name="LaButti K."/>
            <person name="Ohm R.A."/>
            <person name="Grigoriev I.V."/>
            <person name="Pringle A."/>
        </authorList>
    </citation>
    <scope>NUCLEOTIDE SEQUENCE [LARGE SCALE GENOMIC DNA]</scope>
    <source>
        <strain evidence="2 3">SKay4041</strain>
    </source>
</reference>
<keyword evidence="1" id="KW-0472">Membrane</keyword>
<sequence>MVRTARDVLLPLFVFPTLSSLATTYIFGHLFDSGLADTLGARCPTILPPNATQDYPSRLKYTGFDSFDGRFCGIVEFFQYAIAPSDTEPLPRLFTGYFMGTALPLLVLLAVETTRYRRSVNASGGWLKNPLLSSFSLLGLVYQCFSFGVTIPIYWLFYILSGADGAASGTRQHRRVVLTREHAEAILFGIVMGAVVPSFGMLILNDAIVTGMWQVFPMLVSLFKSVHLAVRPPRVQAGAGGDTTGYGLLRVVYLLTAIVASSTHVATVWPRLVLSLTGNNEGGWFGPDSVVGLLVLEFLQWDLTFTYAACIIASFWLVREVVNGVRGVVKVVLWYVLAVPVIGPGAAIAGVVIWREGRLEEEWKSKNGSGCNGTK</sequence>
<evidence type="ECO:0000256" key="1">
    <source>
        <dbReference type="SAM" id="Phobius"/>
    </source>
</evidence>
<name>A0A2A9NBK1_9AGAR</name>